<evidence type="ECO:0000313" key="7">
    <source>
        <dbReference type="Proteomes" id="UP001152759"/>
    </source>
</evidence>
<evidence type="ECO:0000256" key="2">
    <source>
        <dbReference type="ARBA" id="ARBA00022771"/>
    </source>
</evidence>
<gene>
    <name evidence="6" type="ORF">BEMITA_LOCUS12099</name>
</gene>
<evidence type="ECO:0000256" key="4">
    <source>
        <dbReference type="PROSITE-ProRule" id="PRU00134"/>
    </source>
</evidence>
<dbReference type="Pfam" id="PF14737">
    <property type="entry name" value="DUF4470"/>
    <property type="match status" value="1"/>
</dbReference>
<dbReference type="GO" id="GO:0005634">
    <property type="term" value="C:nucleus"/>
    <property type="evidence" value="ECO:0007669"/>
    <property type="project" value="TreeGrafter"/>
</dbReference>
<dbReference type="Pfam" id="PF01753">
    <property type="entry name" value="zf-MYND"/>
    <property type="match status" value="1"/>
</dbReference>
<keyword evidence="2 4" id="KW-0863">Zinc-finger</keyword>
<evidence type="ECO:0000259" key="5">
    <source>
        <dbReference type="PROSITE" id="PS50865"/>
    </source>
</evidence>
<evidence type="ECO:0000256" key="1">
    <source>
        <dbReference type="ARBA" id="ARBA00022723"/>
    </source>
</evidence>
<dbReference type="PROSITE" id="PS50865">
    <property type="entry name" value="ZF_MYND_2"/>
    <property type="match status" value="1"/>
</dbReference>
<dbReference type="SUPFAM" id="SSF144232">
    <property type="entry name" value="HIT/MYND zinc finger-like"/>
    <property type="match status" value="1"/>
</dbReference>
<keyword evidence="1" id="KW-0479">Metal-binding</keyword>
<organism evidence="6 7">
    <name type="scientific">Bemisia tabaci</name>
    <name type="common">Sweetpotato whitefly</name>
    <name type="synonym">Aleurodes tabaci</name>
    <dbReference type="NCBI Taxonomy" id="7038"/>
    <lineage>
        <taxon>Eukaryota</taxon>
        <taxon>Metazoa</taxon>
        <taxon>Ecdysozoa</taxon>
        <taxon>Arthropoda</taxon>
        <taxon>Hexapoda</taxon>
        <taxon>Insecta</taxon>
        <taxon>Pterygota</taxon>
        <taxon>Neoptera</taxon>
        <taxon>Paraneoptera</taxon>
        <taxon>Hemiptera</taxon>
        <taxon>Sternorrhyncha</taxon>
        <taxon>Aleyrodoidea</taxon>
        <taxon>Aleyrodidae</taxon>
        <taxon>Aleyrodinae</taxon>
        <taxon>Bemisia</taxon>
    </lineage>
</organism>
<dbReference type="InterPro" id="IPR002893">
    <property type="entry name" value="Znf_MYND"/>
</dbReference>
<dbReference type="EMBL" id="OU963868">
    <property type="protein sequence ID" value="CAH0393732.1"/>
    <property type="molecule type" value="Genomic_DNA"/>
</dbReference>
<reference evidence="6" key="1">
    <citation type="submission" date="2021-12" db="EMBL/GenBank/DDBJ databases">
        <authorList>
            <person name="King R."/>
        </authorList>
    </citation>
    <scope>NUCLEOTIDE SEQUENCE</scope>
</reference>
<dbReference type="InterPro" id="IPR027974">
    <property type="entry name" value="DUF4470"/>
</dbReference>
<evidence type="ECO:0000313" key="6">
    <source>
        <dbReference type="EMBL" id="CAH0393732.1"/>
    </source>
</evidence>
<accession>A0A9P0AKG8</accession>
<protein>
    <recommendedName>
        <fullName evidence="5">MYND-type domain-containing protein</fullName>
    </recommendedName>
</protein>
<proteinExistence type="predicted"/>
<name>A0A9P0AKG8_BEMTA</name>
<dbReference type="Proteomes" id="UP001152759">
    <property type="component" value="Chromosome 7"/>
</dbReference>
<dbReference type="Gene3D" id="6.10.140.2220">
    <property type="match status" value="1"/>
</dbReference>
<sequence length="1227" mass="137475">MISSTVLITKSFYYPLGNTPPVSLAQDLPPEQDADILLLGCGDARNILFSCFVDNARRMDVTCCDIEPGIQARNVLLYSLLIDDKLNLNVDRIWNIYYHWSLDDDSVELLETQIEKLLQHSKSIDEWHNSVYGSTIRFCDEASLSRVRDYWMHFSSKSLTPSEENHRVGKLKAARERALAYRNQRMKGNIDVTSPLRSTLPVLNTDCCFDFSEVYNHWWAKGTVPMSAELAQKMVHLNPTFFYSQTEVLILHYGTSPLLGFPLSTAQAPISEGSAFHLPKRGLSSIDHLVECAKRHFTVWALSFRIAAANKLIIRIFTGDALAFCFALCSHKRSVAAGKKDNWFHTNFNCSIINLHVDQDSKVKPAPVNFDVIDTSNIADTLGALNLMSLGSILLKHHASSSLYTETLLQYHSSIVGRFSNMLCADVRTMPLLLGFVLPDLYTNATNSVEEDYVMGKLRKGSGELVTNKRSRLRWKRSAGFQDANNSVFGHIELEAEALAKFLVAVHNEMFKYDDITWLSSFKKRGTSNFWREVIMSGTFARYNRASFAFLLTALKCNVISDWDLCVECIYRKIFSSHPSESLMTNSAQDLILNMHLFGVDNGRFIKPSSRDVEDAVLAPILPLNEGLPDQLCVTIRVSRMDLNKTILKKSLEELGCRALVVNFEGSEPGHVHWVNFFSAVQIMFGKWCKAGEENNSYPFIEEDSAQLPGSSDMYVSVLVPTFMLLYSKSKVPLVKVGFLLHAGNQLDLGEELGPTLCFASRKMTSKDVFITRYMPGTSSLPNFAFVTNSKESKSNSNVTTLRLSDDGLKVESLTRRVSLQNDSVAKAKLALRTSEVKVNFKSPFLAVANIAKSLNIELKFPAPVSMSKFRVRIARKSSYIEVETPLLNADEADAANFMFPLFVAKVPSGLKIPMPWSAMRINLDAMPPLDVSNKESISWMIYFFSGMLPHPKKQLRESDATYNVRSSLKKLLLGLFVHFVGLDDVEVQTIFGLSTQNLGIQTLIFASNLRLDLANLSVVLDAAVIPLSHEMLGTEEMSKFLSQLSRSGLLRILNVSDEQNVSWKVLLPAMVERCRASNTWKHTPRCEYLKVGEIPLPIGLDEVGKSSICSCGIGKCFPANYLKESKNKLSELDTILNLHATRAAIGPIFAVPYVEETFDFFGNSEFNQPVVKEKCENCGKSEKKISPGGPTEETLKKCSKCRAVKYCSRECQKTDWSKHKPVCKGN</sequence>
<dbReference type="PANTHER" id="PTHR10237">
    <property type="entry name" value="DEFORMED EPIDERMAL AUTOREGULATORY FACTOR 1 HOMOLOG SUPPRESSIN"/>
    <property type="match status" value="1"/>
</dbReference>
<dbReference type="GO" id="GO:0008270">
    <property type="term" value="F:zinc ion binding"/>
    <property type="evidence" value="ECO:0007669"/>
    <property type="project" value="UniProtKB-KW"/>
</dbReference>
<dbReference type="AlphaFoldDB" id="A0A9P0AKG8"/>
<dbReference type="InterPro" id="IPR024119">
    <property type="entry name" value="TF_DEAF-1"/>
</dbReference>
<keyword evidence="3" id="KW-0862">Zinc</keyword>
<keyword evidence="7" id="KW-1185">Reference proteome</keyword>
<feature type="domain" description="MYND-type" evidence="5">
    <location>
        <begin position="1176"/>
        <end position="1224"/>
    </location>
</feature>
<evidence type="ECO:0000256" key="3">
    <source>
        <dbReference type="ARBA" id="ARBA00022833"/>
    </source>
</evidence>
<dbReference type="PANTHER" id="PTHR10237:SF14">
    <property type="entry name" value="MYND-TYPE DOMAIN-CONTAINING PROTEIN"/>
    <property type="match status" value="1"/>
</dbReference>
<dbReference type="GO" id="GO:0000981">
    <property type="term" value="F:DNA-binding transcription factor activity, RNA polymerase II-specific"/>
    <property type="evidence" value="ECO:0007669"/>
    <property type="project" value="TreeGrafter"/>
</dbReference>